<sequence length="69" mass="7910">MRIKLTAEEREIVEPFVAKMATAQCAFNQASVMIKAAEKELWEELLKINPDTIKINHPEDGDWEIIVRG</sequence>
<organism evidence="1">
    <name type="scientific">viral metagenome</name>
    <dbReference type="NCBI Taxonomy" id="1070528"/>
    <lineage>
        <taxon>unclassified sequences</taxon>
        <taxon>metagenomes</taxon>
        <taxon>organismal metagenomes</taxon>
    </lineage>
</organism>
<evidence type="ECO:0000313" key="1">
    <source>
        <dbReference type="EMBL" id="QJA64090.1"/>
    </source>
</evidence>
<dbReference type="AlphaFoldDB" id="A0A6M3J2Q5"/>
<accession>A0A6M3J2Q5</accession>
<gene>
    <name evidence="2" type="ORF">MM415A00726_0018</name>
    <name evidence="1" type="ORF">MM415B00544_0035</name>
</gene>
<dbReference type="EMBL" id="MT141512">
    <property type="protein sequence ID" value="QJA64090.1"/>
    <property type="molecule type" value="Genomic_DNA"/>
</dbReference>
<name>A0A6M3J2Q5_9ZZZZ</name>
<dbReference type="EMBL" id="MT142420">
    <property type="protein sequence ID" value="QJA80405.1"/>
    <property type="molecule type" value="Genomic_DNA"/>
</dbReference>
<evidence type="ECO:0000313" key="2">
    <source>
        <dbReference type="EMBL" id="QJA80405.1"/>
    </source>
</evidence>
<reference evidence="1" key="1">
    <citation type="submission" date="2020-03" db="EMBL/GenBank/DDBJ databases">
        <title>The deep terrestrial virosphere.</title>
        <authorList>
            <person name="Holmfeldt K."/>
            <person name="Nilsson E."/>
            <person name="Simone D."/>
            <person name="Lopez-Fernandez M."/>
            <person name="Wu X."/>
            <person name="de Brujin I."/>
            <person name="Lundin D."/>
            <person name="Andersson A."/>
            <person name="Bertilsson S."/>
            <person name="Dopson M."/>
        </authorList>
    </citation>
    <scope>NUCLEOTIDE SEQUENCE</scope>
    <source>
        <strain evidence="2">MM415A00726</strain>
        <strain evidence="1">MM415B00544</strain>
    </source>
</reference>
<protein>
    <submittedName>
        <fullName evidence="1">Uncharacterized protein</fullName>
    </submittedName>
</protein>
<proteinExistence type="predicted"/>